<evidence type="ECO:0000256" key="2">
    <source>
        <dbReference type="ARBA" id="ARBA00012438"/>
    </source>
</evidence>
<dbReference type="Gene3D" id="1.10.287.130">
    <property type="match status" value="1"/>
</dbReference>
<dbReference type="PANTHER" id="PTHR43047:SF66">
    <property type="entry name" value="HISKA"/>
    <property type="match status" value="1"/>
</dbReference>
<evidence type="ECO:0000259" key="9">
    <source>
        <dbReference type="PROSITE" id="PS50109"/>
    </source>
</evidence>
<evidence type="ECO:0000256" key="7">
    <source>
        <dbReference type="SAM" id="MobiDB-lite"/>
    </source>
</evidence>
<dbReference type="PANTHER" id="PTHR43047">
    <property type="entry name" value="TWO-COMPONENT HISTIDINE PROTEIN KINASE"/>
    <property type="match status" value="1"/>
</dbReference>
<dbReference type="PRINTS" id="PR00344">
    <property type="entry name" value="BCTRLSENSOR"/>
</dbReference>
<comment type="catalytic activity">
    <reaction evidence="1">
        <text>ATP + protein L-histidine = ADP + protein N-phospho-L-histidine.</text>
        <dbReference type="EC" id="2.7.13.3"/>
    </reaction>
</comment>
<evidence type="ECO:0000313" key="12">
    <source>
        <dbReference type="Proteomes" id="UP001233271"/>
    </source>
</evidence>
<organism evidence="11 12">
    <name type="scientific">Cutaneotrichosporon cavernicola</name>
    <dbReference type="NCBI Taxonomy" id="279322"/>
    <lineage>
        <taxon>Eukaryota</taxon>
        <taxon>Fungi</taxon>
        <taxon>Dikarya</taxon>
        <taxon>Basidiomycota</taxon>
        <taxon>Agaricomycotina</taxon>
        <taxon>Tremellomycetes</taxon>
        <taxon>Trichosporonales</taxon>
        <taxon>Trichosporonaceae</taxon>
        <taxon>Cutaneotrichosporon</taxon>
    </lineage>
</organism>
<feature type="compositionally biased region" description="Basic and acidic residues" evidence="7">
    <location>
        <begin position="603"/>
        <end position="615"/>
    </location>
</feature>
<dbReference type="InterPro" id="IPR011006">
    <property type="entry name" value="CheY-like_superfamily"/>
</dbReference>
<dbReference type="InterPro" id="IPR003594">
    <property type="entry name" value="HATPase_dom"/>
</dbReference>
<dbReference type="CDD" id="cd17546">
    <property type="entry name" value="REC_hyHK_CKI1_RcsC-like"/>
    <property type="match status" value="1"/>
</dbReference>
<feature type="domain" description="Response regulatory" evidence="10">
    <location>
        <begin position="743"/>
        <end position="857"/>
    </location>
</feature>
<feature type="transmembrane region" description="Helical" evidence="8">
    <location>
        <begin position="191"/>
        <end position="209"/>
    </location>
</feature>
<feature type="region of interest" description="Disordered" evidence="7">
    <location>
        <begin position="853"/>
        <end position="898"/>
    </location>
</feature>
<dbReference type="InterPro" id="IPR036890">
    <property type="entry name" value="HATPase_C_sf"/>
</dbReference>
<dbReference type="Pfam" id="PF00072">
    <property type="entry name" value="Response_reg"/>
    <property type="match status" value="1"/>
</dbReference>
<keyword evidence="8" id="KW-1133">Transmembrane helix</keyword>
<keyword evidence="8" id="KW-0812">Transmembrane</keyword>
<evidence type="ECO:0000256" key="1">
    <source>
        <dbReference type="ARBA" id="ARBA00000085"/>
    </source>
</evidence>
<protein>
    <recommendedName>
        <fullName evidence="2">histidine kinase</fullName>
        <ecNumber evidence="2">2.7.13.3</ecNumber>
    </recommendedName>
</protein>
<dbReference type="KEGG" id="ccac:CcaHIS019_0402110"/>
<keyword evidence="12" id="KW-1185">Reference proteome</keyword>
<dbReference type="Gene3D" id="3.30.565.10">
    <property type="entry name" value="Histidine kinase-like ATPase, C-terminal domain"/>
    <property type="match status" value="1"/>
</dbReference>
<dbReference type="GO" id="GO:0009927">
    <property type="term" value="F:histidine phosphotransfer kinase activity"/>
    <property type="evidence" value="ECO:0007669"/>
    <property type="project" value="TreeGrafter"/>
</dbReference>
<dbReference type="SUPFAM" id="SSF52172">
    <property type="entry name" value="CheY-like"/>
    <property type="match status" value="1"/>
</dbReference>
<dbReference type="Proteomes" id="UP001233271">
    <property type="component" value="Chromosome 4"/>
</dbReference>
<dbReference type="InterPro" id="IPR005467">
    <property type="entry name" value="His_kinase_dom"/>
</dbReference>
<feature type="transmembrane region" description="Helical" evidence="8">
    <location>
        <begin position="69"/>
        <end position="87"/>
    </location>
</feature>
<dbReference type="PROSITE" id="PS50109">
    <property type="entry name" value="HIS_KIN"/>
    <property type="match status" value="1"/>
</dbReference>
<evidence type="ECO:0000256" key="8">
    <source>
        <dbReference type="SAM" id="Phobius"/>
    </source>
</evidence>
<dbReference type="RefSeq" id="XP_060456656.1">
    <property type="nucleotide sequence ID" value="XM_060600021.1"/>
</dbReference>
<dbReference type="GO" id="GO:0005886">
    <property type="term" value="C:plasma membrane"/>
    <property type="evidence" value="ECO:0007669"/>
    <property type="project" value="TreeGrafter"/>
</dbReference>
<feature type="transmembrane region" description="Helical" evidence="8">
    <location>
        <begin position="165"/>
        <end position="185"/>
    </location>
</feature>
<accession>A0AA48L3Q3</accession>
<proteinExistence type="predicted"/>
<evidence type="ECO:0000313" key="11">
    <source>
        <dbReference type="EMBL" id="BEI91391.1"/>
    </source>
</evidence>
<keyword evidence="3 6" id="KW-0597">Phosphoprotein</keyword>
<dbReference type="EC" id="2.7.13.3" evidence="2"/>
<feature type="modified residue" description="4-aspartylphosphate" evidence="6">
    <location>
        <position position="792"/>
    </location>
</feature>
<feature type="transmembrane region" description="Helical" evidence="8">
    <location>
        <begin position="6"/>
        <end position="28"/>
    </location>
</feature>
<feature type="transmembrane region" description="Helical" evidence="8">
    <location>
        <begin position="93"/>
        <end position="115"/>
    </location>
</feature>
<feature type="transmembrane region" description="Helical" evidence="8">
    <location>
        <begin position="216"/>
        <end position="235"/>
    </location>
</feature>
<dbReference type="CDD" id="cd00082">
    <property type="entry name" value="HisKA"/>
    <property type="match status" value="1"/>
</dbReference>
<keyword evidence="8" id="KW-0472">Membrane</keyword>
<dbReference type="Pfam" id="PF02518">
    <property type="entry name" value="HATPase_c"/>
    <property type="match status" value="1"/>
</dbReference>
<evidence type="ECO:0000256" key="6">
    <source>
        <dbReference type="PROSITE-ProRule" id="PRU00169"/>
    </source>
</evidence>
<reference evidence="11" key="1">
    <citation type="journal article" date="2023" name="BMC Genomics">
        <title>Chromosome-level genome assemblies of Cutaneotrichosporon spp. (Trichosporonales, Basidiomycota) reveal imbalanced evolution between nucleotide sequences and chromosome synteny.</title>
        <authorList>
            <person name="Kobayashi Y."/>
            <person name="Kayamori A."/>
            <person name="Aoki K."/>
            <person name="Shiwa Y."/>
            <person name="Matsutani M."/>
            <person name="Fujita N."/>
            <person name="Sugita T."/>
            <person name="Iwasaki W."/>
            <person name="Tanaka N."/>
            <person name="Takashima M."/>
        </authorList>
    </citation>
    <scope>NUCLEOTIDE SEQUENCE</scope>
    <source>
        <strain evidence="11">HIS019</strain>
    </source>
</reference>
<dbReference type="InterPro" id="IPR001789">
    <property type="entry name" value="Sig_transdc_resp-reg_receiver"/>
</dbReference>
<dbReference type="SUPFAM" id="SSF47384">
    <property type="entry name" value="Homodimeric domain of signal transducing histidine kinase"/>
    <property type="match status" value="1"/>
</dbReference>
<dbReference type="PROSITE" id="PS50110">
    <property type="entry name" value="RESPONSE_REGULATORY"/>
    <property type="match status" value="1"/>
</dbReference>
<feature type="domain" description="Histidine kinase" evidence="9">
    <location>
        <begin position="277"/>
        <end position="567"/>
    </location>
</feature>
<name>A0AA48L3Q3_9TREE</name>
<feature type="compositionally biased region" description="Basic and acidic residues" evidence="7">
    <location>
        <begin position="853"/>
        <end position="864"/>
    </location>
</feature>
<dbReference type="SMART" id="SM00388">
    <property type="entry name" value="HisKA"/>
    <property type="match status" value="1"/>
</dbReference>
<feature type="region of interest" description="Disordered" evidence="7">
    <location>
        <begin position="703"/>
        <end position="730"/>
    </location>
</feature>
<dbReference type="InterPro" id="IPR036097">
    <property type="entry name" value="HisK_dim/P_sf"/>
</dbReference>
<dbReference type="InterPro" id="IPR003661">
    <property type="entry name" value="HisK_dim/P_dom"/>
</dbReference>
<dbReference type="InterPro" id="IPR004358">
    <property type="entry name" value="Sig_transdc_His_kin-like_C"/>
</dbReference>
<dbReference type="SMART" id="SM00387">
    <property type="entry name" value="HATPase_c"/>
    <property type="match status" value="1"/>
</dbReference>
<evidence type="ECO:0000259" key="10">
    <source>
        <dbReference type="PROSITE" id="PS50110"/>
    </source>
</evidence>
<dbReference type="GO" id="GO:0000155">
    <property type="term" value="F:phosphorelay sensor kinase activity"/>
    <property type="evidence" value="ECO:0007669"/>
    <property type="project" value="InterPro"/>
</dbReference>
<sequence>MPSYDLSGAGAAGMPGGVAAGIGAPVTARKRARIKKPRRLGVRSALSTFASHLAPPAHPDRWMAEKSSAMLAACFLLIQYALFAVLQNKDEDYHYYAYIGIVGIFTVPLPFMVGFNGPRRFQWLYQPFVLLATWSTGYMQTIEMYRCGYQHGDGSPENKCGNRMFLYMFGLLFGLPTIAVIGLWGQRVLCVMMAAVYMIMTNIMFLPGWRRQQPWVRQPVCLLLYHIYISLWAYWRERADRQIFLLRQQLRTQYTELQTAQTMERRAEHSKKQFVSYIFHEVRVPLNTAMLAVQNLEGEGVFKHLEEDHEIMVHGLSSSLGMMEKVLNDVLSFNRMESGKLTQARKPFDFHKSVQVVALSHRGQADATHVEFSMVLDPRIDSLGLLVGDEMRLRQMLSNLVSNALKFTCAGSVTVMTCLLAPDGVNVGVGVADHAHVRARSDGGPPSDGTLGTSTAAIEHDVELGLSEKRLSIPPSSGSRHSREKRFAIVRVEVRDSGPGLRPSDLVDNRLFSPYVQTEIGRRQGGKGSGLGLALVMQLVKISGGRLGVDSKFGEGSTFWFELQYPLFDAPAHAAPDSPSLVSGLERPSSAPMRWSPAGPDLLNERRTSAPEPRARRSHLSSLPERVSASATSESEPEPDPSASGAGAHTHSRANSNASVSSCNSVHWDQRWGLEVSCPPPPAPSGRTSPEYPPILTVIEPASTAPSTSQLGPPPPPTCGPPHPATRVRPARTPRRKLGDGLRALVVDDDTLTRRLMTRMLQRLGADVRNADNGQGALDAIADYEFDVVFLDNQMPQMSGVEAVRVLRASGSRLFVVGCTGNALEEDQHEYREAGADAILPKPVHQTDMEAKLVEARARKEAGGTREASTGGQESAAAGDGDVDNSPPDHTQGADEGG</sequence>
<evidence type="ECO:0000256" key="5">
    <source>
        <dbReference type="ARBA" id="ARBA00022777"/>
    </source>
</evidence>
<gene>
    <name evidence="11" type="ORF">CcaverHIS019_0402110</name>
</gene>
<feature type="compositionally biased region" description="Pro residues" evidence="7">
    <location>
        <begin position="712"/>
        <end position="724"/>
    </location>
</feature>
<dbReference type="SMART" id="SM00448">
    <property type="entry name" value="REC"/>
    <property type="match status" value="1"/>
</dbReference>
<dbReference type="AlphaFoldDB" id="A0AA48L3Q3"/>
<keyword evidence="4" id="KW-0808">Transferase</keyword>
<dbReference type="EMBL" id="AP028215">
    <property type="protein sequence ID" value="BEI91391.1"/>
    <property type="molecule type" value="Genomic_DNA"/>
</dbReference>
<dbReference type="Gene3D" id="3.40.50.2300">
    <property type="match status" value="1"/>
</dbReference>
<dbReference type="SUPFAM" id="SSF55874">
    <property type="entry name" value="ATPase domain of HSP90 chaperone/DNA topoisomerase II/histidine kinase"/>
    <property type="match status" value="1"/>
</dbReference>
<evidence type="ECO:0000256" key="3">
    <source>
        <dbReference type="ARBA" id="ARBA00022553"/>
    </source>
</evidence>
<evidence type="ECO:0000256" key="4">
    <source>
        <dbReference type="ARBA" id="ARBA00022679"/>
    </source>
</evidence>
<dbReference type="Pfam" id="PF00512">
    <property type="entry name" value="HisKA"/>
    <property type="match status" value="1"/>
</dbReference>
<keyword evidence="5" id="KW-0418">Kinase</keyword>
<feature type="region of interest" description="Disordered" evidence="7">
    <location>
        <begin position="575"/>
        <end position="660"/>
    </location>
</feature>
<dbReference type="GeneID" id="85495261"/>